<dbReference type="InterPro" id="IPR053877">
    <property type="entry name" value="RskA_N"/>
</dbReference>
<feature type="transmembrane region" description="Helical" evidence="12">
    <location>
        <begin position="162"/>
        <end position="183"/>
    </location>
</feature>
<keyword evidence="4 12" id="KW-0812">Transmembrane</keyword>
<evidence type="ECO:0000256" key="6">
    <source>
        <dbReference type="ARBA" id="ARBA00023015"/>
    </source>
</evidence>
<evidence type="ECO:0000256" key="11">
    <source>
        <dbReference type="SAM" id="MobiDB-lite"/>
    </source>
</evidence>
<feature type="region of interest" description="Disordered" evidence="11">
    <location>
        <begin position="30"/>
        <end position="141"/>
    </location>
</feature>
<dbReference type="InterPro" id="IPR041916">
    <property type="entry name" value="Anti_sigma_zinc_sf"/>
</dbReference>
<reference evidence="16" key="1">
    <citation type="journal article" date="2019" name="Int. J. Syst. Evol. Microbiol.">
        <title>The Global Catalogue of Microorganisms (GCM) 10K type strain sequencing project: providing services to taxonomists for standard genome sequencing and annotation.</title>
        <authorList>
            <consortium name="The Broad Institute Genomics Platform"/>
            <consortium name="The Broad Institute Genome Sequencing Center for Infectious Disease"/>
            <person name="Wu L."/>
            <person name="Ma J."/>
        </authorList>
    </citation>
    <scope>NUCLEOTIDE SEQUENCE [LARGE SCALE GENOMIC DNA]</scope>
    <source>
        <strain evidence="16">JCM 16961</strain>
    </source>
</reference>
<evidence type="ECO:0000256" key="1">
    <source>
        <dbReference type="ARBA" id="ARBA00004167"/>
    </source>
</evidence>
<evidence type="ECO:0000256" key="5">
    <source>
        <dbReference type="ARBA" id="ARBA00022989"/>
    </source>
</evidence>
<feature type="compositionally biased region" description="Basic and acidic residues" evidence="11">
    <location>
        <begin position="37"/>
        <end position="46"/>
    </location>
</feature>
<keyword evidence="3" id="KW-1003">Cell membrane</keyword>
<dbReference type="InterPro" id="IPR051474">
    <property type="entry name" value="Anti-sigma-K/W_factor"/>
</dbReference>
<dbReference type="Gene3D" id="1.10.10.1320">
    <property type="entry name" value="Anti-sigma factor, zinc-finger domain"/>
    <property type="match status" value="1"/>
</dbReference>
<name>A0ABP7DYH0_9MICC</name>
<evidence type="ECO:0000256" key="7">
    <source>
        <dbReference type="ARBA" id="ARBA00023136"/>
    </source>
</evidence>
<evidence type="ECO:0000256" key="3">
    <source>
        <dbReference type="ARBA" id="ARBA00022475"/>
    </source>
</evidence>
<dbReference type="PANTHER" id="PTHR37461">
    <property type="entry name" value="ANTI-SIGMA-K FACTOR RSKA"/>
    <property type="match status" value="1"/>
</dbReference>
<dbReference type="PANTHER" id="PTHR37461:SF1">
    <property type="entry name" value="ANTI-SIGMA-K FACTOR RSKA"/>
    <property type="match status" value="1"/>
</dbReference>
<feature type="domain" description="Anti-sigma K factor RskA C-terminal" evidence="13">
    <location>
        <begin position="162"/>
        <end position="311"/>
    </location>
</feature>
<keyword evidence="7 12" id="KW-0472">Membrane</keyword>
<evidence type="ECO:0000256" key="8">
    <source>
        <dbReference type="ARBA" id="ARBA00023163"/>
    </source>
</evidence>
<evidence type="ECO:0000313" key="16">
    <source>
        <dbReference type="Proteomes" id="UP001501536"/>
    </source>
</evidence>
<comment type="subcellular location">
    <subcellularLocation>
        <location evidence="2">Cell membrane</location>
    </subcellularLocation>
    <subcellularLocation>
        <location evidence="1">Membrane</location>
        <topology evidence="1">Single-pass membrane protein</topology>
    </subcellularLocation>
</comment>
<evidence type="ECO:0000256" key="2">
    <source>
        <dbReference type="ARBA" id="ARBA00004236"/>
    </source>
</evidence>
<feature type="compositionally biased region" description="Low complexity" evidence="11">
    <location>
        <begin position="47"/>
        <end position="61"/>
    </location>
</feature>
<keyword evidence="6" id="KW-0805">Transcription regulation</keyword>
<evidence type="ECO:0000313" key="15">
    <source>
        <dbReference type="EMBL" id="GAA3711910.1"/>
    </source>
</evidence>
<accession>A0ABP7DYH0</accession>
<protein>
    <recommendedName>
        <fullName evidence="10">Regulator of SigK</fullName>
    </recommendedName>
    <alternativeName>
        <fullName evidence="9">Sigma-K anti-sigma factor RskA</fullName>
    </alternativeName>
</protein>
<dbReference type="Pfam" id="PF22618">
    <property type="entry name" value="RskA_N"/>
    <property type="match status" value="1"/>
</dbReference>
<dbReference type="Proteomes" id="UP001501536">
    <property type="component" value="Unassembled WGS sequence"/>
</dbReference>
<feature type="compositionally biased region" description="Low complexity" evidence="11">
    <location>
        <begin position="125"/>
        <end position="134"/>
    </location>
</feature>
<evidence type="ECO:0000259" key="14">
    <source>
        <dbReference type="Pfam" id="PF22618"/>
    </source>
</evidence>
<sequence length="316" mass="32732">MSDHKHSMTGLWALDALDDAERAEVEQYLAENPEAAEEARTLRETAAHLGAAAGPATPPARAKADIMSAIKQTRQLPPLPRQESSTGESGTAESGTVESSSGDQYDGGADTRSSVQGPGADHPDGTATAAAAPEAADDREPDLEANVVPLAAYRRKQQTQRLLGAAAAVLLVATGVLAGVVMVQQNELDSTQEQLADSARYREVVDEILASADATTATVPSESGGAVHLTYSASEGAMLLKSSGLPELPADRAYELWLISADGAEPAGLLTREQAAGSEPKILQGSMEGVTHFGITVEPATGSEQPTTDPIVLSEL</sequence>
<keyword evidence="5 12" id="KW-1133">Transmembrane helix</keyword>
<dbReference type="EMBL" id="BAABCJ010000007">
    <property type="protein sequence ID" value="GAA3711910.1"/>
    <property type="molecule type" value="Genomic_DNA"/>
</dbReference>
<dbReference type="Pfam" id="PF10099">
    <property type="entry name" value="RskA_C"/>
    <property type="match status" value="1"/>
</dbReference>
<evidence type="ECO:0000259" key="13">
    <source>
        <dbReference type="Pfam" id="PF10099"/>
    </source>
</evidence>
<keyword evidence="8" id="KW-0804">Transcription</keyword>
<dbReference type="InterPro" id="IPR018764">
    <property type="entry name" value="RskA_C"/>
</dbReference>
<organism evidence="15 16">
    <name type="scientific">Zhihengliuella alba</name>
    <dbReference type="NCBI Taxonomy" id="547018"/>
    <lineage>
        <taxon>Bacteria</taxon>
        <taxon>Bacillati</taxon>
        <taxon>Actinomycetota</taxon>
        <taxon>Actinomycetes</taxon>
        <taxon>Micrococcales</taxon>
        <taxon>Micrococcaceae</taxon>
        <taxon>Zhihengliuella</taxon>
    </lineage>
</organism>
<comment type="caution">
    <text evidence="15">The sequence shown here is derived from an EMBL/GenBank/DDBJ whole genome shotgun (WGS) entry which is preliminary data.</text>
</comment>
<proteinExistence type="predicted"/>
<evidence type="ECO:0000256" key="12">
    <source>
        <dbReference type="SAM" id="Phobius"/>
    </source>
</evidence>
<feature type="domain" description="Anti-sigma-K factor RskA N-terminal" evidence="14">
    <location>
        <begin position="8"/>
        <end position="47"/>
    </location>
</feature>
<evidence type="ECO:0000256" key="10">
    <source>
        <dbReference type="ARBA" id="ARBA00030803"/>
    </source>
</evidence>
<evidence type="ECO:0000256" key="9">
    <source>
        <dbReference type="ARBA" id="ARBA00029829"/>
    </source>
</evidence>
<gene>
    <name evidence="15" type="ORF">GCM10022377_26700</name>
</gene>
<keyword evidence="16" id="KW-1185">Reference proteome</keyword>
<feature type="compositionally biased region" description="Low complexity" evidence="11">
    <location>
        <begin position="83"/>
        <end position="102"/>
    </location>
</feature>
<dbReference type="RefSeq" id="WP_344885691.1">
    <property type="nucleotide sequence ID" value="NZ_BAABCJ010000007.1"/>
</dbReference>
<evidence type="ECO:0000256" key="4">
    <source>
        <dbReference type="ARBA" id="ARBA00022692"/>
    </source>
</evidence>